<dbReference type="Proteomes" id="UP001595887">
    <property type="component" value="Unassembled WGS sequence"/>
</dbReference>
<proteinExistence type="predicted"/>
<comment type="caution">
    <text evidence="1">The sequence shown here is derived from an EMBL/GenBank/DDBJ whole genome shotgun (WGS) entry which is preliminary data.</text>
</comment>
<accession>A0ABV8RJ69</accession>
<dbReference type="CDD" id="cd10933">
    <property type="entry name" value="CE4_u9"/>
    <property type="match status" value="1"/>
</dbReference>
<dbReference type="EMBL" id="JBHSDH010000013">
    <property type="protein sequence ID" value="MFC4293259.1"/>
    <property type="molecule type" value="Genomic_DNA"/>
</dbReference>
<sequence>MTRIYITVDTEYSSDHFAKNGASGRAENFDQSIRGLTPDGEAGIFHQMDILDRHGLKAVFFVDPMPALVWGTEAVTDIVAPILSRGHDVQLHIHCEWLQFAGKANPLGNRTGNNMKDFSEADQFTLIGYGIEQLMAAGAPRPIAFRAGNYGANDDTLRALARQGVAYESSHCPGIAHSDCAISLGPDQLLPLAYLGVTEVPIGSIAAAGGKQRHAQVTALSAREICETVRHARDIGRESFTFVSHSFELLSRDRKRINRIIDQRFERACAYFAGLPGVDTATFSDNPPRIETSPRPSATAMLLPHDFARTARRMGEQALSNTLYGS</sequence>
<dbReference type="SUPFAM" id="SSF88713">
    <property type="entry name" value="Glycoside hydrolase/deacetylase"/>
    <property type="match status" value="1"/>
</dbReference>
<keyword evidence="2" id="KW-1185">Reference proteome</keyword>
<evidence type="ECO:0000313" key="2">
    <source>
        <dbReference type="Proteomes" id="UP001595887"/>
    </source>
</evidence>
<name>A0ABV8RJ69_9SPHN</name>
<evidence type="ECO:0008006" key="3">
    <source>
        <dbReference type="Google" id="ProtNLM"/>
    </source>
</evidence>
<organism evidence="1 2">
    <name type="scientific">Sphingorhabdus arenilitoris</name>
    <dbReference type="NCBI Taxonomy" id="1490041"/>
    <lineage>
        <taxon>Bacteria</taxon>
        <taxon>Pseudomonadati</taxon>
        <taxon>Pseudomonadota</taxon>
        <taxon>Alphaproteobacteria</taxon>
        <taxon>Sphingomonadales</taxon>
        <taxon>Sphingomonadaceae</taxon>
        <taxon>Sphingorhabdus</taxon>
    </lineage>
</organism>
<protein>
    <recommendedName>
        <fullName evidence="3">Nodulation protein B</fullName>
    </recommendedName>
</protein>
<gene>
    <name evidence="1" type="ORF">ACFOWX_12610</name>
</gene>
<evidence type="ECO:0000313" key="1">
    <source>
        <dbReference type="EMBL" id="MFC4293259.1"/>
    </source>
</evidence>
<dbReference type="Gene3D" id="3.20.20.370">
    <property type="entry name" value="Glycoside hydrolase/deacetylase"/>
    <property type="match status" value="1"/>
</dbReference>
<dbReference type="InterPro" id="IPR011330">
    <property type="entry name" value="Glyco_hydro/deAcase_b/a-brl"/>
</dbReference>
<reference evidence="2" key="1">
    <citation type="journal article" date="2019" name="Int. J. Syst. Evol. Microbiol.">
        <title>The Global Catalogue of Microorganisms (GCM) 10K type strain sequencing project: providing services to taxonomists for standard genome sequencing and annotation.</title>
        <authorList>
            <consortium name="The Broad Institute Genomics Platform"/>
            <consortium name="The Broad Institute Genome Sequencing Center for Infectious Disease"/>
            <person name="Wu L."/>
            <person name="Ma J."/>
        </authorList>
    </citation>
    <scope>NUCLEOTIDE SEQUENCE [LARGE SCALE GENOMIC DNA]</scope>
    <source>
        <strain evidence="2">CECT 8531</strain>
    </source>
</reference>
<dbReference type="RefSeq" id="WP_381424648.1">
    <property type="nucleotide sequence ID" value="NZ_JBHSDH010000013.1"/>
</dbReference>